<accession>A0ACB9LKP9</accession>
<keyword evidence="2" id="KW-1185">Reference proteome</keyword>
<dbReference type="Proteomes" id="UP001057402">
    <property type="component" value="Chromosome 11"/>
</dbReference>
<dbReference type="EMBL" id="CM042890">
    <property type="protein sequence ID" value="KAI4311714.1"/>
    <property type="molecule type" value="Genomic_DNA"/>
</dbReference>
<name>A0ACB9LKP9_9MYRT</name>
<organism evidence="1 2">
    <name type="scientific">Melastoma candidum</name>
    <dbReference type="NCBI Taxonomy" id="119954"/>
    <lineage>
        <taxon>Eukaryota</taxon>
        <taxon>Viridiplantae</taxon>
        <taxon>Streptophyta</taxon>
        <taxon>Embryophyta</taxon>
        <taxon>Tracheophyta</taxon>
        <taxon>Spermatophyta</taxon>
        <taxon>Magnoliopsida</taxon>
        <taxon>eudicotyledons</taxon>
        <taxon>Gunneridae</taxon>
        <taxon>Pentapetalae</taxon>
        <taxon>rosids</taxon>
        <taxon>malvids</taxon>
        <taxon>Myrtales</taxon>
        <taxon>Melastomataceae</taxon>
        <taxon>Melastomatoideae</taxon>
        <taxon>Melastomateae</taxon>
        <taxon>Melastoma</taxon>
    </lineage>
</organism>
<protein>
    <submittedName>
        <fullName evidence="1">Uncharacterized protein</fullName>
    </submittedName>
</protein>
<comment type="caution">
    <text evidence="1">The sequence shown here is derived from an EMBL/GenBank/DDBJ whole genome shotgun (WGS) entry which is preliminary data.</text>
</comment>
<gene>
    <name evidence="1" type="ORF">MLD38_036589</name>
</gene>
<evidence type="ECO:0000313" key="2">
    <source>
        <dbReference type="Proteomes" id="UP001057402"/>
    </source>
</evidence>
<proteinExistence type="predicted"/>
<sequence>MLLLLTTIGFSAHTQSSLTLGDRVGGSITSDRRAAVDFFKSLWHEWEAPGVVLLSLTIQIFLIIMGKRRRYTCGLLSTLFTWIAYLSANAVAVYAISLPG</sequence>
<reference evidence="2" key="1">
    <citation type="journal article" date="2023" name="Front. Plant Sci.">
        <title>Chromosomal-level genome assembly of Melastoma candidum provides insights into trichome evolution.</title>
        <authorList>
            <person name="Zhong Y."/>
            <person name="Wu W."/>
            <person name="Sun C."/>
            <person name="Zou P."/>
            <person name="Liu Y."/>
            <person name="Dai S."/>
            <person name="Zhou R."/>
        </authorList>
    </citation>
    <scope>NUCLEOTIDE SEQUENCE [LARGE SCALE GENOMIC DNA]</scope>
</reference>
<evidence type="ECO:0000313" key="1">
    <source>
        <dbReference type="EMBL" id="KAI4311714.1"/>
    </source>
</evidence>